<evidence type="ECO:0000313" key="3">
    <source>
        <dbReference type="Proteomes" id="UP000784294"/>
    </source>
</evidence>
<comment type="caution">
    <text evidence="2">The sequence shown here is derived from an EMBL/GenBank/DDBJ whole genome shotgun (WGS) entry which is preliminary data.</text>
</comment>
<dbReference type="Proteomes" id="UP000784294">
    <property type="component" value="Unassembled WGS sequence"/>
</dbReference>
<protein>
    <submittedName>
        <fullName evidence="2">Uncharacterized protein</fullName>
    </submittedName>
</protein>
<evidence type="ECO:0000313" key="2">
    <source>
        <dbReference type="EMBL" id="VEL17375.1"/>
    </source>
</evidence>
<dbReference type="EMBL" id="CAAALY010032332">
    <property type="protein sequence ID" value="VEL17375.1"/>
    <property type="molecule type" value="Genomic_DNA"/>
</dbReference>
<gene>
    <name evidence="2" type="ORF">PXEA_LOCUS10815</name>
</gene>
<keyword evidence="3" id="KW-1185">Reference proteome</keyword>
<dbReference type="AlphaFoldDB" id="A0A3S5AII1"/>
<name>A0A3S5AII1_9PLAT</name>
<proteinExistence type="predicted"/>
<reference evidence="2" key="1">
    <citation type="submission" date="2018-11" db="EMBL/GenBank/DDBJ databases">
        <authorList>
            <consortium name="Pathogen Informatics"/>
        </authorList>
    </citation>
    <scope>NUCLEOTIDE SEQUENCE</scope>
</reference>
<organism evidence="2 3">
    <name type="scientific">Protopolystoma xenopodis</name>
    <dbReference type="NCBI Taxonomy" id="117903"/>
    <lineage>
        <taxon>Eukaryota</taxon>
        <taxon>Metazoa</taxon>
        <taxon>Spiralia</taxon>
        <taxon>Lophotrochozoa</taxon>
        <taxon>Platyhelminthes</taxon>
        <taxon>Monogenea</taxon>
        <taxon>Polyopisthocotylea</taxon>
        <taxon>Polystomatidea</taxon>
        <taxon>Polystomatidae</taxon>
        <taxon>Protopolystoma</taxon>
    </lineage>
</organism>
<evidence type="ECO:0000256" key="1">
    <source>
        <dbReference type="SAM" id="MobiDB-lite"/>
    </source>
</evidence>
<feature type="region of interest" description="Disordered" evidence="1">
    <location>
        <begin position="1"/>
        <end position="22"/>
    </location>
</feature>
<feature type="compositionally biased region" description="Polar residues" evidence="1">
    <location>
        <begin position="1"/>
        <end position="10"/>
    </location>
</feature>
<sequence>MQIATSSSPIAESPPSCKGSLHNKYVQRQPSEILTRHLQHQIPQAASLDRKHSSIESNSNVHLGVIADVSEQCLLQVPSLTSALKSSTEARDLISSPLVSIYPDDSLFDNVAETCKALGPTFEPKYPIRERTIDLCKQRLSSSNSNNSFPLAVDIVSNLSSTSLVTRDDPTQAKNFSSG</sequence>
<accession>A0A3S5AII1</accession>